<feature type="region of interest" description="Disordered" evidence="1">
    <location>
        <begin position="82"/>
        <end position="108"/>
    </location>
</feature>
<proteinExistence type="predicted"/>
<organism evidence="2">
    <name type="scientific">Oryza barthii</name>
    <dbReference type="NCBI Taxonomy" id="65489"/>
    <lineage>
        <taxon>Eukaryota</taxon>
        <taxon>Viridiplantae</taxon>
        <taxon>Streptophyta</taxon>
        <taxon>Embryophyta</taxon>
        <taxon>Tracheophyta</taxon>
        <taxon>Spermatophyta</taxon>
        <taxon>Magnoliopsida</taxon>
        <taxon>Liliopsida</taxon>
        <taxon>Poales</taxon>
        <taxon>Poaceae</taxon>
        <taxon>BOP clade</taxon>
        <taxon>Oryzoideae</taxon>
        <taxon>Oryzeae</taxon>
        <taxon>Oryzinae</taxon>
        <taxon>Oryza</taxon>
    </lineage>
</organism>
<evidence type="ECO:0000313" key="3">
    <source>
        <dbReference type="Proteomes" id="UP000026960"/>
    </source>
</evidence>
<reference evidence="2" key="1">
    <citation type="journal article" date="2009" name="Rice">
        <title>De Novo Next Generation Sequencing of Plant Genomes.</title>
        <authorList>
            <person name="Rounsley S."/>
            <person name="Marri P.R."/>
            <person name="Yu Y."/>
            <person name="He R."/>
            <person name="Sisneros N."/>
            <person name="Goicoechea J.L."/>
            <person name="Lee S.J."/>
            <person name="Angelova A."/>
            <person name="Kudrna D."/>
            <person name="Luo M."/>
            <person name="Affourtit J."/>
            <person name="Desany B."/>
            <person name="Knight J."/>
            <person name="Niazi F."/>
            <person name="Egholm M."/>
            <person name="Wing R.A."/>
        </authorList>
    </citation>
    <scope>NUCLEOTIDE SEQUENCE [LARGE SCALE GENOMIC DNA]</scope>
    <source>
        <strain evidence="2">cv. IRGC 105608</strain>
    </source>
</reference>
<dbReference type="PaxDb" id="65489-OBART03G28540.1"/>
<dbReference type="Gramene" id="OBART03G28540.1">
    <property type="protein sequence ID" value="OBART03G28540.1"/>
    <property type="gene ID" value="OBART03G28540"/>
</dbReference>
<keyword evidence="3" id="KW-1185">Reference proteome</keyword>
<name>A0A0D3FM43_9ORYZ</name>
<dbReference type="HOGENOM" id="CLU_1973897_0_0_1"/>
<evidence type="ECO:0000256" key="1">
    <source>
        <dbReference type="SAM" id="MobiDB-lite"/>
    </source>
</evidence>
<accession>A0A0D3FM43</accession>
<dbReference type="AlphaFoldDB" id="A0A0D3FM43"/>
<reference evidence="2" key="2">
    <citation type="submission" date="2015-03" db="UniProtKB">
        <authorList>
            <consortium name="EnsemblPlants"/>
        </authorList>
    </citation>
    <scope>IDENTIFICATION</scope>
</reference>
<feature type="region of interest" description="Disordered" evidence="1">
    <location>
        <begin position="42"/>
        <end position="65"/>
    </location>
</feature>
<sequence>MAPFLLYVDVDERRSNTRTSDDIDLHEEGENHGRMASILMKRGEHHGQTASHLERKRRHGQTARQLQLGEVQASWKNLMTIPPRRGEVFPNGLDDGVRAPSNGAPAFSSNSLAMSVRKVAGSSKMIE</sequence>
<dbReference type="Proteomes" id="UP000026960">
    <property type="component" value="Chromosome 3"/>
</dbReference>
<evidence type="ECO:0000313" key="2">
    <source>
        <dbReference type="EnsemblPlants" id="OBART03G28540.1"/>
    </source>
</evidence>
<protein>
    <submittedName>
        <fullName evidence="2">Uncharacterized protein</fullName>
    </submittedName>
</protein>
<dbReference type="EnsemblPlants" id="OBART03G28540.1">
    <property type="protein sequence ID" value="OBART03G28540.1"/>
    <property type="gene ID" value="OBART03G28540"/>
</dbReference>